<dbReference type="AlphaFoldDB" id="A0A1H2J489"/>
<keyword evidence="3" id="KW-1185">Reference proteome</keyword>
<dbReference type="RefSeq" id="WP_092236573.1">
    <property type="nucleotide sequence ID" value="NZ_FNLL01000010.1"/>
</dbReference>
<dbReference type="InterPro" id="IPR010727">
    <property type="entry name" value="DUF1302"/>
</dbReference>
<feature type="signal peptide" evidence="1">
    <location>
        <begin position="1"/>
        <end position="20"/>
    </location>
</feature>
<feature type="chain" id="PRO_5011496123" description="DUF1302 domain-containing protein" evidence="1">
    <location>
        <begin position="21"/>
        <end position="502"/>
    </location>
</feature>
<reference evidence="3" key="1">
    <citation type="submission" date="2016-10" db="EMBL/GenBank/DDBJ databases">
        <authorList>
            <person name="Varghese N."/>
            <person name="Submissions S."/>
        </authorList>
    </citation>
    <scope>NUCLEOTIDE SEQUENCE [LARGE SCALE GENOMIC DNA]</scope>
    <source>
        <strain evidence="3">DSM 3384</strain>
    </source>
</reference>
<evidence type="ECO:0000313" key="2">
    <source>
        <dbReference type="EMBL" id="SDU51264.1"/>
    </source>
</evidence>
<organism evidence="2 3">
    <name type="scientific">Desulfobacula phenolica</name>
    <dbReference type="NCBI Taxonomy" id="90732"/>
    <lineage>
        <taxon>Bacteria</taxon>
        <taxon>Pseudomonadati</taxon>
        <taxon>Thermodesulfobacteriota</taxon>
        <taxon>Desulfobacteria</taxon>
        <taxon>Desulfobacterales</taxon>
        <taxon>Desulfobacteraceae</taxon>
        <taxon>Desulfobacula</taxon>
    </lineage>
</organism>
<name>A0A1H2J489_9BACT</name>
<dbReference type="Pfam" id="PF06980">
    <property type="entry name" value="DUF1302"/>
    <property type="match status" value="1"/>
</dbReference>
<dbReference type="EMBL" id="FNLL01000010">
    <property type="protein sequence ID" value="SDU51264.1"/>
    <property type="molecule type" value="Genomic_DNA"/>
</dbReference>
<sequence length="502" mass="56273">MKRKCLLFAMMGLISIVSLTVVSNIGAVTIDSEGNYQLGGYIRHTIGVRTEDSINPTNSGPLASGNEKGDLSTARTELFLDFSAKFSDELRFNAIARGWHEGVYGLDDDVNQYPKDLTTQPGPHTKDMEQDWDFREYYLTKVAGNFIIKAGRQQIAWGEADAMRLADVINPLDLSWNWSFPAWEEIRVPLHMLDVVYNVPQSKHNLGFEVVWVPADFRPHQYAAPGGNWSLYSGGFGLPDVVGTTIFNQMRDDLPDNDLGNGQGGLRIKGKFGQWDTTLFGYYQRDQIGVATLDPGASLDPANYPFKYEYPHIINIGGTFNMYCSALETVFRGEAAYVIDQPYGTNLGSNDGKGFAPVTEYAESDTFAIMLGFDKNVMIPSLNRTKSFYFSGQWFNKWILDLDSDKYLTFLGDNDAETWQTIGSLLINTEYYEGKIIPELLGVHFFTSGSGFFDGNITYKPTFTFSVTAGILKIWGNDNQAGLYFGPVKRNDQVYLKAKWSF</sequence>
<gene>
    <name evidence="2" type="ORF">SAMN04487931_110167</name>
</gene>
<proteinExistence type="predicted"/>
<dbReference type="Proteomes" id="UP000199608">
    <property type="component" value="Unassembled WGS sequence"/>
</dbReference>
<accession>A0A1H2J489</accession>
<evidence type="ECO:0000256" key="1">
    <source>
        <dbReference type="SAM" id="SignalP"/>
    </source>
</evidence>
<evidence type="ECO:0000313" key="3">
    <source>
        <dbReference type="Proteomes" id="UP000199608"/>
    </source>
</evidence>
<protein>
    <recommendedName>
        <fullName evidence="4">DUF1302 domain-containing protein</fullName>
    </recommendedName>
</protein>
<evidence type="ECO:0008006" key="4">
    <source>
        <dbReference type="Google" id="ProtNLM"/>
    </source>
</evidence>
<keyword evidence="1" id="KW-0732">Signal</keyword>